<evidence type="ECO:0000256" key="3">
    <source>
        <dbReference type="ARBA" id="ARBA00022723"/>
    </source>
</evidence>
<dbReference type="OrthoDB" id="26525at2759"/>
<feature type="domain" description="EF-hand" evidence="6">
    <location>
        <begin position="119"/>
        <end position="154"/>
    </location>
</feature>
<reference evidence="7 8" key="1">
    <citation type="journal article" date="2020" name="Nat. Food">
        <title>A phased Vanilla planifolia genome enables genetic improvement of flavour and production.</title>
        <authorList>
            <person name="Hasing T."/>
            <person name="Tang H."/>
            <person name="Brym M."/>
            <person name="Khazi F."/>
            <person name="Huang T."/>
            <person name="Chambers A.H."/>
        </authorList>
    </citation>
    <scope>NUCLEOTIDE SEQUENCE [LARGE SCALE GENOMIC DNA]</scope>
    <source>
        <tissue evidence="7">Leaf</tissue>
    </source>
</reference>
<dbReference type="InterPro" id="IPR011992">
    <property type="entry name" value="EF-hand-dom_pair"/>
</dbReference>
<protein>
    <recommendedName>
        <fullName evidence="6">EF-hand domain-containing protein</fullName>
    </recommendedName>
</protein>
<evidence type="ECO:0000256" key="2">
    <source>
        <dbReference type="ARBA" id="ARBA00022481"/>
    </source>
</evidence>
<dbReference type="PROSITE" id="PS50222">
    <property type="entry name" value="EF_HAND_2"/>
    <property type="match status" value="4"/>
</dbReference>
<dbReference type="Gene3D" id="1.10.238.10">
    <property type="entry name" value="EF-hand"/>
    <property type="match status" value="3"/>
</dbReference>
<sequence>MGDVAWSLFHEWMQSREQGCARGSTTMDCFLNGGVDRHRMRRICKRSRSLSSGDLFLFDMDGNGCITVDELATIMQSLGQNLTEEELKGMINEVDDNRNGTIEFVEFLSLMSRQIKETDAEEELKEAFNVFDKDRNGFISASELSNVMMGLGEKLTDEEVSQMIKEADLDGDGQVNYDEFVRMTIAILYD</sequence>
<organism evidence="7 8">
    <name type="scientific">Vanilla planifolia</name>
    <name type="common">Vanilla</name>
    <dbReference type="NCBI Taxonomy" id="51239"/>
    <lineage>
        <taxon>Eukaryota</taxon>
        <taxon>Viridiplantae</taxon>
        <taxon>Streptophyta</taxon>
        <taxon>Embryophyta</taxon>
        <taxon>Tracheophyta</taxon>
        <taxon>Spermatophyta</taxon>
        <taxon>Magnoliopsida</taxon>
        <taxon>Liliopsida</taxon>
        <taxon>Asparagales</taxon>
        <taxon>Orchidaceae</taxon>
        <taxon>Vanilloideae</taxon>
        <taxon>Vanilleae</taxon>
        <taxon>Vanilla</taxon>
    </lineage>
</organism>
<keyword evidence="5" id="KW-0106">Calcium</keyword>
<keyword evidence="2" id="KW-0488">Methylation</keyword>
<feature type="domain" description="EF-hand" evidence="6">
    <location>
        <begin position="57"/>
        <end position="81"/>
    </location>
</feature>
<evidence type="ECO:0000313" key="7">
    <source>
        <dbReference type="EMBL" id="KAG0494869.1"/>
    </source>
</evidence>
<evidence type="ECO:0000256" key="5">
    <source>
        <dbReference type="ARBA" id="ARBA00022837"/>
    </source>
</evidence>
<dbReference type="EMBL" id="JADCNM010000002">
    <property type="protein sequence ID" value="KAG0494869.1"/>
    <property type="molecule type" value="Genomic_DNA"/>
</dbReference>
<comment type="similarity">
    <text evidence="1">Belongs to the calmodulin family.</text>
</comment>
<evidence type="ECO:0000256" key="4">
    <source>
        <dbReference type="ARBA" id="ARBA00022737"/>
    </source>
</evidence>
<dbReference type="GO" id="GO:0005509">
    <property type="term" value="F:calcium ion binding"/>
    <property type="evidence" value="ECO:0007669"/>
    <property type="project" value="InterPro"/>
</dbReference>
<dbReference type="FunFam" id="1.10.238.10:FF:000001">
    <property type="entry name" value="Calmodulin 1"/>
    <property type="match status" value="1"/>
</dbReference>
<accession>A0A835RNH0</accession>
<evidence type="ECO:0000256" key="1">
    <source>
        <dbReference type="ARBA" id="ARBA00009763"/>
    </source>
</evidence>
<proteinExistence type="inferred from homology"/>
<dbReference type="SMART" id="SM00054">
    <property type="entry name" value="EFh"/>
    <property type="match status" value="4"/>
</dbReference>
<keyword evidence="3" id="KW-0479">Metal-binding</keyword>
<dbReference type="PANTHER" id="PTHR23048:SF53">
    <property type="entry name" value="CALMODULIN"/>
    <property type="match status" value="1"/>
</dbReference>
<dbReference type="Proteomes" id="UP000639772">
    <property type="component" value="Unassembled WGS sequence"/>
</dbReference>
<gene>
    <name evidence="7" type="ORF">HPP92_005863</name>
</gene>
<dbReference type="GO" id="GO:0016460">
    <property type="term" value="C:myosin II complex"/>
    <property type="evidence" value="ECO:0007669"/>
    <property type="project" value="TreeGrafter"/>
</dbReference>
<dbReference type="PANTHER" id="PTHR23048">
    <property type="entry name" value="MYOSIN LIGHT CHAIN 1, 3"/>
    <property type="match status" value="1"/>
</dbReference>
<feature type="domain" description="EF-hand" evidence="6">
    <location>
        <begin position="155"/>
        <end position="190"/>
    </location>
</feature>
<comment type="caution">
    <text evidence="7">The sequence shown here is derived from an EMBL/GenBank/DDBJ whole genome shotgun (WGS) entry which is preliminary data.</text>
</comment>
<dbReference type="SUPFAM" id="SSF47473">
    <property type="entry name" value="EF-hand"/>
    <property type="match status" value="1"/>
</dbReference>
<dbReference type="InterPro" id="IPR002048">
    <property type="entry name" value="EF_hand_dom"/>
</dbReference>
<dbReference type="AlphaFoldDB" id="A0A835RNH0"/>
<feature type="domain" description="EF-hand" evidence="6">
    <location>
        <begin position="82"/>
        <end position="117"/>
    </location>
</feature>
<dbReference type="InterPro" id="IPR018247">
    <property type="entry name" value="EF_Hand_1_Ca_BS"/>
</dbReference>
<evidence type="ECO:0000259" key="6">
    <source>
        <dbReference type="PROSITE" id="PS50222"/>
    </source>
</evidence>
<dbReference type="InterPro" id="IPR050230">
    <property type="entry name" value="CALM/Myosin/TropC-like"/>
</dbReference>
<dbReference type="PROSITE" id="PS00018">
    <property type="entry name" value="EF_HAND_1"/>
    <property type="match status" value="4"/>
</dbReference>
<name>A0A835RNH0_VANPL</name>
<dbReference type="CDD" id="cd00051">
    <property type="entry name" value="EFh"/>
    <property type="match status" value="1"/>
</dbReference>
<evidence type="ECO:0000313" key="8">
    <source>
        <dbReference type="Proteomes" id="UP000639772"/>
    </source>
</evidence>
<keyword evidence="4" id="KW-0677">Repeat</keyword>
<dbReference type="Pfam" id="PF13499">
    <property type="entry name" value="EF-hand_7"/>
    <property type="match status" value="2"/>
</dbReference>